<comment type="caution">
    <text evidence="3">The sequence shown here is derived from an EMBL/GenBank/DDBJ whole genome shotgun (WGS) entry which is preliminary data.</text>
</comment>
<feature type="domain" description="N-acetyltransferase" evidence="2">
    <location>
        <begin position="43"/>
        <end position="190"/>
    </location>
</feature>
<feature type="region of interest" description="Disordered" evidence="1">
    <location>
        <begin position="1"/>
        <end position="41"/>
    </location>
</feature>
<dbReference type="Gene3D" id="3.40.630.30">
    <property type="match status" value="1"/>
</dbReference>
<evidence type="ECO:0000313" key="4">
    <source>
        <dbReference type="Proteomes" id="UP000324065"/>
    </source>
</evidence>
<keyword evidence="4" id="KW-1185">Reference proteome</keyword>
<protein>
    <submittedName>
        <fullName evidence="3">N-acetyltransferase</fullName>
    </submittedName>
</protein>
<evidence type="ECO:0000313" key="3">
    <source>
        <dbReference type="EMBL" id="KAA5604334.1"/>
    </source>
</evidence>
<sequence>MAAPTLVSSTASVSPSPAPTPSSSAVGPAAGLALDPSTTPVPYALRTETPDDAPAIEALLDRAFGPDRHAKRSYAYREGVDPVAELGFVADRPDGTLIGTLRFWPVLLGDAAHPALLLGPIAVEPGLKGRGIGKALMRKGLFEARRHGHGLIVLVGDLPYYTLFGFQPAAHKGIVMPFERPHRVLALELTEGAAGGGGTLMAAHALPVAPTRHSLP</sequence>
<dbReference type="SUPFAM" id="SSF55729">
    <property type="entry name" value="Acyl-CoA N-acyltransferases (Nat)"/>
    <property type="match status" value="1"/>
</dbReference>
<dbReference type="OrthoDB" id="9815099at2"/>
<keyword evidence="3" id="KW-0808">Transferase</keyword>
<dbReference type="InterPro" id="IPR016181">
    <property type="entry name" value="Acyl_CoA_acyltransferase"/>
</dbReference>
<dbReference type="RefSeq" id="WP_150063591.1">
    <property type="nucleotide sequence ID" value="NZ_JACHII010000018.1"/>
</dbReference>
<feature type="compositionally biased region" description="Low complexity" evidence="1">
    <location>
        <begin position="1"/>
        <end position="34"/>
    </location>
</feature>
<dbReference type="AlphaFoldDB" id="A0A5M6I7S7"/>
<proteinExistence type="predicted"/>
<name>A0A5M6I7S7_9PROT</name>
<dbReference type="Pfam" id="PF00583">
    <property type="entry name" value="Acetyltransf_1"/>
    <property type="match status" value="1"/>
</dbReference>
<organism evidence="3 4">
    <name type="scientific">Roseospira marina</name>
    <dbReference type="NCBI Taxonomy" id="140057"/>
    <lineage>
        <taxon>Bacteria</taxon>
        <taxon>Pseudomonadati</taxon>
        <taxon>Pseudomonadota</taxon>
        <taxon>Alphaproteobacteria</taxon>
        <taxon>Rhodospirillales</taxon>
        <taxon>Rhodospirillaceae</taxon>
        <taxon>Roseospira</taxon>
    </lineage>
</organism>
<dbReference type="EMBL" id="VWPJ01000019">
    <property type="protein sequence ID" value="KAA5604334.1"/>
    <property type="molecule type" value="Genomic_DNA"/>
</dbReference>
<gene>
    <name evidence="3" type="ORF">F1188_16720</name>
</gene>
<accession>A0A5M6I7S7</accession>
<dbReference type="GO" id="GO:0016747">
    <property type="term" value="F:acyltransferase activity, transferring groups other than amino-acyl groups"/>
    <property type="evidence" value="ECO:0007669"/>
    <property type="project" value="InterPro"/>
</dbReference>
<dbReference type="CDD" id="cd04301">
    <property type="entry name" value="NAT_SF"/>
    <property type="match status" value="1"/>
</dbReference>
<dbReference type="PROSITE" id="PS51186">
    <property type="entry name" value="GNAT"/>
    <property type="match status" value="1"/>
</dbReference>
<reference evidence="3 4" key="1">
    <citation type="submission" date="2019-09" db="EMBL/GenBank/DDBJ databases">
        <title>Genome sequence of Roseospira marina, one of the more divergent members of the non-sulfur purple photosynthetic bacterial family, the Rhodospirillaceae.</title>
        <authorList>
            <person name="Meyer T."/>
            <person name="Kyndt J."/>
        </authorList>
    </citation>
    <scope>NUCLEOTIDE SEQUENCE [LARGE SCALE GENOMIC DNA]</scope>
    <source>
        <strain evidence="3 4">DSM 15113</strain>
    </source>
</reference>
<dbReference type="InterPro" id="IPR000182">
    <property type="entry name" value="GNAT_dom"/>
</dbReference>
<dbReference type="Proteomes" id="UP000324065">
    <property type="component" value="Unassembled WGS sequence"/>
</dbReference>
<evidence type="ECO:0000259" key="2">
    <source>
        <dbReference type="PROSITE" id="PS51186"/>
    </source>
</evidence>
<evidence type="ECO:0000256" key="1">
    <source>
        <dbReference type="SAM" id="MobiDB-lite"/>
    </source>
</evidence>